<reference evidence="1" key="2">
    <citation type="submission" date="2015-06" db="UniProtKB">
        <authorList>
            <consortium name="EnsemblPlants"/>
        </authorList>
    </citation>
    <scope>IDENTIFICATION</scope>
    <source>
        <strain evidence="1">DM1-3 516 R44</strain>
    </source>
</reference>
<dbReference type="AlphaFoldDB" id="M1DZY3"/>
<dbReference type="HOGENOM" id="CLU_2150400_0_0_1"/>
<sequence>MSCHKLNEQNEGDENEFEEHDEEIMIFEHFVEDLKQFENSNKSNLDETETVNLEKDDCVKVVRVRVHLRKDPKRELNCSLGKYIDAFVGSHVVVEHRHSSQDSNQRICHQEL</sequence>
<dbReference type="PaxDb" id="4113-PGSC0003DMT400097114"/>
<dbReference type="EnsemblPlants" id="PGSC0003DMT400097114">
    <property type="protein sequence ID" value="PGSC0003DMT400097114"/>
    <property type="gene ID" value="PGSC0003DMG400046685"/>
</dbReference>
<organism evidence="1 2">
    <name type="scientific">Solanum tuberosum</name>
    <name type="common">Potato</name>
    <dbReference type="NCBI Taxonomy" id="4113"/>
    <lineage>
        <taxon>Eukaryota</taxon>
        <taxon>Viridiplantae</taxon>
        <taxon>Streptophyta</taxon>
        <taxon>Embryophyta</taxon>
        <taxon>Tracheophyta</taxon>
        <taxon>Spermatophyta</taxon>
        <taxon>Magnoliopsida</taxon>
        <taxon>eudicotyledons</taxon>
        <taxon>Gunneridae</taxon>
        <taxon>Pentapetalae</taxon>
        <taxon>asterids</taxon>
        <taxon>lamiids</taxon>
        <taxon>Solanales</taxon>
        <taxon>Solanaceae</taxon>
        <taxon>Solanoideae</taxon>
        <taxon>Solaneae</taxon>
        <taxon>Solanum</taxon>
    </lineage>
</organism>
<reference evidence="2" key="1">
    <citation type="journal article" date="2011" name="Nature">
        <title>Genome sequence and analysis of the tuber crop potato.</title>
        <authorList>
            <consortium name="The Potato Genome Sequencing Consortium"/>
        </authorList>
    </citation>
    <scope>NUCLEOTIDE SEQUENCE [LARGE SCALE GENOMIC DNA]</scope>
    <source>
        <strain evidence="2">cv. DM1-3 516 R44</strain>
    </source>
</reference>
<dbReference type="Gramene" id="PGSC0003DMT400097114">
    <property type="protein sequence ID" value="PGSC0003DMT400097114"/>
    <property type="gene ID" value="PGSC0003DMG400046685"/>
</dbReference>
<name>M1DZY3_SOLTU</name>
<keyword evidence="2" id="KW-1185">Reference proteome</keyword>
<dbReference type="InParanoid" id="M1DZY3"/>
<protein>
    <submittedName>
        <fullName evidence="1">Uncharacterized protein</fullName>
    </submittedName>
</protein>
<evidence type="ECO:0000313" key="2">
    <source>
        <dbReference type="Proteomes" id="UP000011115"/>
    </source>
</evidence>
<proteinExistence type="predicted"/>
<evidence type="ECO:0000313" key="1">
    <source>
        <dbReference type="EnsemblPlants" id="PGSC0003DMT400097114"/>
    </source>
</evidence>
<dbReference type="Proteomes" id="UP000011115">
    <property type="component" value="Unassembled WGS sequence"/>
</dbReference>
<accession>M1DZY3</accession>